<proteinExistence type="predicted"/>
<reference evidence="1 2" key="1">
    <citation type="journal article" date="2015" name="Genome Biol. Evol.">
        <title>Comparative Genomics of a Bacterivorous Green Alga Reveals Evolutionary Causalities and Consequences of Phago-Mixotrophic Mode of Nutrition.</title>
        <authorList>
            <person name="Burns J.A."/>
            <person name="Paasch A."/>
            <person name="Narechania A."/>
            <person name="Kim E."/>
        </authorList>
    </citation>
    <scope>NUCLEOTIDE SEQUENCE [LARGE SCALE GENOMIC DNA]</scope>
    <source>
        <strain evidence="1 2">PLY_AMNH</strain>
    </source>
</reference>
<organism evidence="1 2">
    <name type="scientific">Cymbomonas tetramitiformis</name>
    <dbReference type="NCBI Taxonomy" id="36881"/>
    <lineage>
        <taxon>Eukaryota</taxon>
        <taxon>Viridiplantae</taxon>
        <taxon>Chlorophyta</taxon>
        <taxon>Pyramimonadophyceae</taxon>
        <taxon>Pyramimonadales</taxon>
        <taxon>Pyramimonadaceae</taxon>
        <taxon>Cymbomonas</taxon>
    </lineage>
</organism>
<dbReference type="Proteomes" id="UP001190700">
    <property type="component" value="Unassembled WGS sequence"/>
</dbReference>
<evidence type="ECO:0000313" key="1">
    <source>
        <dbReference type="EMBL" id="KAK3270778.1"/>
    </source>
</evidence>
<keyword evidence="2" id="KW-1185">Reference proteome</keyword>
<sequence length="177" mass="20405">MVRYVDSILSVKFQLGECYAQRRLADHHTVSASVAGRYNKTITRCAKNRWHLPLGGQTKAKGLRGAIELAFDDLIEFGLEGQRSFRCVTLLEHSVDSKATHVLRCLENPNAKPVYYIFDDNERHERERSQFKDEYLQDDRRKFTRLVYVASDVAAPWVRPALVLLEERLRSPAAIVE</sequence>
<dbReference type="EMBL" id="LGRX02010202">
    <property type="protein sequence ID" value="KAK3270778.1"/>
    <property type="molecule type" value="Genomic_DNA"/>
</dbReference>
<gene>
    <name evidence="1" type="ORF">CYMTET_20837</name>
</gene>
<evidence type="ECO:0000313" key="2">
    <source>
        <dbReference type="Proteomes" id="UP001190700"/>
    </source>
</evidence>
<accession>A0AAE0G398</accession>
<name>A0AAE0G398_9CHLO</name>
<dbReference type="AlphaFoldDB" id="A0AAE0G398"/>
<protein>
    <submittedName>
        <fullName evidence="1">Uncharacterized protein</fullName>
    </submittedName>
</protein>
<comment type="caution">
    <text evidence="1">The sequence shown here is derived from an EMBL/GenBank/DDBJ whole genome shotgun (WGS) entry which is preliminary data.</text>
</comment>